<evidence type="ECO:0000313" key="2">
    <source>
        <dbReference type="Proteomes" id="UP001152795"/>
    </source>
</evidence>
<accession>A0A7D9EC49</accession>
<gene>
    <name evidence="1" type="ORF">PACLA_8A021226</name>
</gene>
<keyword evidence="2" id="KW-1185">Reference proteome</keyword>
<dbReference type="SUPFAM" id="SSF50630">
    <property type="entry name" value="Acid proteases"/>
    <property type="match status" value="1"/>
</dbReference>
<sequence>MRVIKLSASCNKVVAPGARKKILAEKHFCFNCASGRHCAAECKSKNRCQICEDKHHTSICDKSPPPREPGMTANFIGASTVVHPVVVVRINGYKFRALLDSGASHSYASSTAIQLIGASN</sequence>
<dbReference type="Proteomes" id="UP001152795">
    <property type="component" value="Unassembled WGS sequence"/>
</dbReference>
<dbReference type="GO" id="GO:0004190">
    <property type="term" value="F:aspartic-type endopeptidase activity"/>
    <property type="evidence" value="ECO:0007669"/>
    <property type="project" value="InterPro"/>
</dbReference>
<comment type="caution">
    <text evidence="1">The sequence shown here is derived from an EMBL/GenBank/DDBJ whole genome shotgun (WGS) entry which is preliminary data.</text>
</comment>
<dbReference type="AlphaFoldDB" id="A0A7D9EC49"/>
<organism evidence="1 2">
    <name type="scientific">Paramuricea clavata</name>
    <name type="common">Red gorgonian</name>
    <name type="synonym">Violescent sea-whip</name>
    <dbReference type="NCBI Taxonomy" id="317549"/>
    <lineage>
        <taxon>Eukaryota</taxon>
        <taxon>Metazoa</taxon>
        <taxon>Cnidaria</taxon>
        <taxon>Anthozoa</taxon>
        <taxon>Octocorallia</taxon>
        <taxon>Malacalcyonacea</taxon>
        <taxon>Plexauridae</taxon>
        <taxon>Paramuricea</taxon>
    </lineage>
</organism>
<reference evidence="1" key="1">
    <citation type="submission" date="2020-04" db="EMBL/GenBank/DDBJ databases">
        <authorList>
            <person name="Alioto T."/>
            <person name="Alioto T."/>
            <person name="Gomez Garrido J."/>
        </authorList>
    </citation>
    <scope>NUCLEOTIDE SEQUENCE</scope>
    <source>
        <strain evidence="1">A484AB</strain>
    </source>
</reference>
<dbReference type="InterPro" id="IPR021109">
    <property type="entry name" value="Peptidase_aspartic_dom_sf"/>
</dbReference>
<dbReference type="InterPro" id="IPR001969">
    <property type="entry name" value="Aspartic_peptidase_AS"/>
</dbReference>
<dbReference type="PROSITE" id="PS00141">
    <property type="entry name" value="ASP_PROTEASE"/>
    <property type="match status" value="1"/>
</dbReference>
<protein>
    <submittedName>
        <fullName evidence="1">Pro-Pol poly</fullName>
    </submittedName>
</protein>
<dbReference type="OrthoDB" id="6427111at2759"/>
<dbReference type="Gene3D" id="2.40.70.10">
    <property type="entry name" value="Acid Proteases"/>
    <property type="match status" value="1"/>
</dbReference>
<dbReference type="GO" id="GO:0006508">
    <property type="term" value="P:proteolysis"/>
    <property type="evidence" value="ECO:0007669"/>
    <property type="project" value="InterPro"/>
</dbReference>
<proteinExistence type="predicted"/>
<dbReference type="EMBL" id="CACRXK020005637">
    <property type="protein sequence ID" value="CAB4006894.1"/>
    <property type="molecule type" value="Genomic_DNA"/>
</dbReference>
<name>A0A7D9EC49_PARCT</name>
<evidence type="ECO:0000313" key="1">
    <source>
        <dbReference type="EMBL" id="CAB4006894.1"/>
    </source>
</evidence>